<dbReference type="AlphaFoldDB" id="A0A6B3R6D8"/>
<comment type="caution">
    <text evidence="2">The sequence shown here is derived from an EMBL/GenBank/DDBJ whole genome shotgun (WGS) entry which is preliminary data.</text>
</comment>
<gene>
    <name evidence="2" type="ORF">G3567_02540</name>
</gene>
<dbReference type="InterPro" id="IPR016181">
    <property type="entry name" value="Acyl_CoA_acyltransferase"/>
</dbReference>
<dbReference type="GO" id="GO:0016747">
    <property type="term" value="F:acyltransferase activity, transferring groups other than amino-acyl groups"/>
    <property type="evidence" value="ECO:0007669"/>
    <property type="project" value="InterPro"/>
</dbReference>
<dbReference type="EMBL" id="JAAIKD010000001">
    <property type="protein sequence ID" value="NEV93024.1"/>
    <property type="molecule type" value="Genomic_DNA"/>
</dbReference>
<dbReference type="Proteomes" id="UP000478505">
    <property type="component" value="Unassembled WGS sequence"/>
</dbReference>
<keyword evidence="2" id="KW-0808">Transferase</keyword>
<accession>A0A6B3R6D8</accession>
<evidence type="ECO:0000313" key="3">
    <source>
        <dbReference type="Proteomes" id="UP000478505"/>
    </source>
</evidence>
<feature type="domain" description="N-acetyltransferase" evidence="1">
    <location>
        <begin position="1"/>
        <end position="154"/>
    </location>
</feature>
<dbReference type="RefSeq" id="WP_164003745.1">
    <property type="nucleotide sequence ID" value="NZ_JAAIKD010000001.1"/>
</dbReference>
<reference evidence="2 3" key="1">
    <citation type="submission" date="2020-02" db="EMBL/GenBank/DDBJ databases">
        <title>Flavobacteriaceae Psychroflexus bacterium YR1-1, complete genome.</title>
        <authorList>
            <person name="Li Y."/>
            <person name="Wu S."/>
        </authorList>
    </citation>
    <scope>NUCLEOTIDE SEQUENCE [LARGE SCALE GENOMIC DNA]</scope>
    <source>
        <strain evidence="2 3">YR1-1</strain>
    </source>
</reference>
<dbReference type="Gene3D" id="3.40.630.30">
    <property type="match status" value="1"/>
</dbReference>
<evidence type="ECO:0000313" key="2">
    <source>
        <dbReference type="EMBL" id="NEV93024.1"/>
    </source>
</evidence>
<dbReference type="SUPFAM" id="SSF55729">
    <property type="entry name" value="Acyl-CoA N-acyltransferases (Nat)"/>
    <property type="match status" value="1"/>
</dbReference>
<protein>
    <submittedName>
        <fullName evidence="2">GNAT family N-acetyltransferase</fullName>
    </submittedName>
</protein>
<dbReference type="InterPro" id="IPR000182">
    <property type="entry name" value="GNAT_dom"/>
</dbReference>
<evidence type="ECO:0000259" key="1">
    <source>
        <dbReference type="PROSITE" id="PS51186"/>
    </source>
</evidence>
<dbReference type="Pfam" id="PF00583">
    <property type="entry name" value="Acetyltransf_1"/>
    <property type="match status" value="1"/>
</dbReference>
<keyword evidence="3" id="KW-1185">Reference proteome</keyword>
<organism evidence="2 3">
    <name type="scientific">Psychroflexus aurantiacus</name>
    <dbReference type="NCBI Taxonomy" id="2709310"/>
    <lineage>
        <taxon>Bacteria</taxon>
        <taxon>Pseudomonadati</taxon>
        <taxon>Bacteroidota</taxon>
        <taxon>Flavobacteriia</taxon>
        <taxon>Flavobacteriales</taxon>
        <taxon>Flavobacteriaceae</taxon>
        <taxon>Psychroflexus</taxon>
    </lineage>
</organism>
<sequence length="154" mass="18107">MKFREAKDEDWKQISQIFNDYWGQGFDSKLNLSLKTKFNNRHAFYNFWVIEKESKILGWSASFRVFESPLRENCNADLCIYVNKNSLAKGVGNLLMKKTISLLKTSEIKLVFGHIEPNNLISKKMAKRHGFTYSNIEYKNSIHYNTVELWLLSL</sequence>
<proteinExistence type="predicted"/>
<name>A0A6B3R6D8_9FLAO</name>
<dbReference type="PROSITE" id="PS51186">
    <property type="entry name" value="GNAT"/>
    <property type="match status" value="1"/>
</dbReference>